<evidence type="ECO:0000313" key="2">
    <source>
        <dbReference type="Proteomes" id="UP000001522"/>
    </source>
</evidence>
<name>D3UG41_HELM1</name>
<reference evidence="1 2" key="1">
    <citation type="journal article" date="2010" name="BMC Genomics">
        <title>Comparative genomics and proteomics of Helicobacter mustelae, an ulcerogenic and carcinogenic gastric pathogen.</title>
        <authorList>
            <person name="O'Toole P.W."/>
            <person name="Snelling W.J."/>
            <person name="Canchaya C."/>
            <person name="Forde B.M."/>
            <person name="Hardie K.R."/>
            <person name="Josenhans C."/>
            <person name="Graham R.L.J."/>
            <person name="McMullan G."/>
            <person name="Parkhill J."/>
            <person name="Belda E."/>
            <person name="Bentley S.D."/>
        </authorList>
    </citation>
    <scope>NUCLEOTIDE SEQUENCE [LARGE SCALE GENOMIC DNA]</scope>
    <source>
        <strain evidence="2">ATCC 43772 / LMG 18044 / NCTC 12198 / 12198</strain>
    </source>
</reference>
<keyword evidence="2" id="KW-1185">Reference proteome</keyword>
<dbReference type="AlphaFoldDB" id="D3UG41"/>
<dbReference type="eggNOG" id="ENOG5030IPD">
    <property type="taxonomic scope" value="Bacteria"/>
</dbReference>
<dbReference type="STRING" id="679897.HMU02000"/>
<sequence length="315" mass="35021">MNPSKYFALSPKQKAIDTEAATISFVALSKEPILRKDFLSGAPYYVSIDTKNITFNAKRFYLDHDTSFENAIGTIKESKLDEGGNIKVVVQFFPELSKSHEAFLKYKNNLSDSVSVGFGDWKIEKRDAIEGIAHFHITSGEIIELSAVWEGADKRAKITEFQKTKGVNMNETLQIIELAKIAGKEAQGLEAIKNNTSLKDFSKSLIEESKLTQAPPTPAKKKELCFSLANYAKSVFAGQSVGEIEFSQGSNGYIIPNSFYTRFESTQATTTTQNQRQRGRWGVRGINAQDILKTAGNTSLKTKTQKTLPRLRIPS</sequence>
<evidence type="ECO:0000313" key="1">
    <source>
        <dbReference type="EMBL" id="CBG39462.1"/>
    </source>
</evidence>
<accession>D3UG41</accession>
<proteinExistence type="predicted"/>
<dbReference type="EMBL" id="FN555004">
    <property type="protein sequence ID" value="CBG39462.1"/>
    <property type="molecule type" value="Genomic_DNA"/>
</dbReference>
<dbReference type="RefSeq" id="WP_013022557.1">
    <property type="nucleotide sequence ID" value="NC_013949.1"/>
</dbReference>
<organism evidence="1 2">
    <name type="scientific">Helicobacter mustelae (strain ATCC 43772 / CCUG 25715 / CIP 103759 / LMG 18044 / NCTC 12198 / R85-136P)</name>
    <name type="common">Campylobacter mustelae</name>
    <dbReference type="NCBI Taxonomy" id="679897"/>
    <lineage>
        <taxon>Bacteria</taxon>
        <taxon>Pseudomonadati</taxon>
        <taxon>Campylobacterota</taxon>
        <taxon>Epsilonproteobacteria</taxon>
        <taxon>Campylobacterales</taxon>
        <taxon>Helicobacteraceae</taxon>
        <taxon>Helicobacter</taxon>
    </lineage>
</organism>
<dbReference type="KEGG" id="hms:HMU02000"/>
<dbReference type="Proteomes" id="UP000001522">
    <property type="component" value="Chromosome"/>
</dbReference>
<dbReference type="HOGENOM" id="CLU_882154_0_0_7"/>
<evidence type="ECO:0008006" key="3">
    <source>
        <dbReference type="Google" id="ProtNLM"/>
    </source>
</evidence>
<protein>
    <recommendedName>
        <fullName evidence="3">Phage prohead protease, HK97 family</fullName>
    </recommendedName>
</protein>
<gene>
    <name evidence="1" type="ordered locus">HMU02000</name>
</gene>